<dbReference type="InterPro" id="IPR032062">
    <property type="entry name" value="DUF4803"/>
</dbReference>
<dbReference type="PANTHER" id="PTHR47890:SF1">
    <property type="entry name" value="LD24308P"/>
    <property type="match status" value="1"/>
</dbReference>
<accession>A0A9C6T7S1</accession>
<reference evidence="3" key="1">
    <citation type="submission" date="2025-08" db="UniProtKB">
        <authorList>
            <consortium name="RefSeq"/>
        </authorList>
    </citation>
    <scope>IDENTIFICATION</scope>
    <source>
        <strain evidence="3">15112-1751.03</strain>
        <tissue evidence="3">Whole Adult</tissue>
    </source>
</reference>
<dbReference type="GeneID" id="127565965"/>
<feature type="chain" id="PRO_5038526888" evidence="1">
    <location>
        <begin position="25"/>
        <end position="650"/>
    </location>
</feature>
<gene>
    <name evidence="3" type="primary">LOC127565965</name>
</gene>
<feature type="signal peptide" evidence="1">
    <location>
        <begin position="1"/>
        <end position="24"/>
    </location>
</feature>
<dbReference type="Pfam" id="PF16061">
    <property type="entry name" value="DUF4803"/>
    <property type="match status" value="1"/>
</dbReference>
<proteinExistence type="predicted"/>
<dbReference type="OrthoDB" id="6366357at2759"/>
<organism evidence="2 3">
    <name type="scientific">Drosophila albomicans</name>
    <name type="common">Fruit fly</name>
    <dbReference type="NCBI Taxonomy" id="7291"/>
    <lineage>
        <taxon>Eukaryota</taxon>
        <taxon>Metazoa</taxon>
        <taxon>Ecdysozoa</taxon>
        <taxon>Arthropoda</taxon>
        <taxon>Hexapoda</taxon>
        <taxon>Insecta</taxon>
        <taxon>Pterygota</taxon>
        <taxon>Neoptera</taxon>
        <taxon>Endopterygota</taxon>
        <taxon>Diptera</taxon>
        <taxon>Brachycera</taxon>
        <taxon>Muscomorpha</taxon>
        <taxon>Ephydroidea</taxon>
        <taxon>Drosophilidae</taxon>
        <taxon>Drosophila</taxon>
    </lineage>
</organism>
<dbReference type="Proteomes" id="UP000515160">
    <property type="component" value="Chromosome 2R"/>
</dbReference>
<keyword evidence="1" id="KW-0732">Signal</keyword>
<dbReference type="RefSeq" id="XP_051862926.1">
    <property type="nucleotide sequence ID" value="XM_052006966.1"/>
</dbReference>
<evidence type="ECO:0000313" key="3">
    <source>
        <dbReference type="RefSeq" id="XP_051862926.1"/>
    </source>
</evidence>
<protein>
    <submittedName>
        <fullName evidence="3">Uncharacterized protein LOC127565965</fullName>
    </submittedName>
</protein>
<keyword evidence="2" id="KW-1185">Reference proteome</keyword>
<evidence type="ECO:0000313" key="2">
    <source>
        <dbReference type="Proteomes" id="UP000515160"/>
    </source>
</evidence>
<dbReference type="PANTHER" id="PTHR47890">
    <property type="entry name" value="LD24308P"/>
    <property type="match status" value="1"/>
</dbReference>
<dbReference type="AlphaFoldDB" id="A0A9C6T7S1"/>
<name>A0A9C6T7S1_DROAB</name>
<sequence length="650" mass="75529">MRFKFLLLFSLLLMLIIISQPSQSTSVNKKKDVILAFIYDAEEIASSVRLDIEQLDKDTGEFDNAKIRDNQFKVLEHFKNISTLVHQIEEDHLPKSKEETLFDYVKPDYLKLFRKLISKFNKMEKWERTDDKSLISFAEEIQRISVKRPVYEDFYWDLCFTRNIIPSIFTMNKTREFLERPLNKACNTMQSAQQVIYTLYKQVTISELKGYILNEYSLVIRRVSGQGSFSTEANQIRIDYNKITENSYKSLIKALRLATGRVFCCDPKTHKYQVTYDEVTRLIQGYVENERYLNSDGSCSKHCVDYQNTTRSGCSEDELCAKQPQCSGRIYNCQFIESDMSVCQSPTTSNSRYDFIKYGDRALGQDRGCSRNIDHVESWRRWLIHTCNYCFCLCDEPGPLSDRYFNLRETLSDVNTNKVMTGIRFVKKNRVFHLQIQQGKLLPRGMIDEATLEWVPVDDYNINDPNVMDGLDYHTLTYQNRAVDLDELKKKDDITFVVTGVRFQVLDGHLSLKVRYSKFDFLTGELVDPQVNTIWEWEDGEEERTKLDLSNLDQPTRSTKMSSVTLKKKQYLEFVNTDMNKDAAQATVPFIDIQDVVSDPPLPLVGLGLFHKGEGGYGGFLAAEIININITSYIPVRKIDSKPQIFYPWL</sequence>
<evidence type="ECO:0000256" key="1">
    <source>
        <dbReference type="SAM" id="SignalP"/>
    </source>
</evidence>